<evidence type="ECO:0000256" key="1">
    <source>
        <dbReference type="ARBA" id="ARBA00001946"/>
    </source>
</evidence>
<dbReference type="InterPro" id="IPR051804">
    <property type="entry name" value="Carb_Metab_Reg_Kinase/Isom"/>
</dbReference>
<dbReference type="GO" id="GO:0046872">
    <property type="term" value="F:metal ion binding"/>
    <property type="evidence" value="ECO:0007669"/>
    <property type="project" value="UniProtKB-KW"/>
</dbReference>
<dbReference type="CDD" id="cd23763">
    <property type="entry name" value="ASKHA_ATPase_ROK"/>
    <property type="match status" value="1"/>
</dbReference>
<dbReference type="SUPFAM" id="SSF53067">
    <property type="entry name" value="Actin-like ATPase domain"/>
    <property type="match status" value="1"/>
</dbReference>
<dbReference type="InterPro" id="IPR014710">
    <property type="entry name" value="RmlC-like_jellyroll"/>
</dbReference>
<comment type="catalytic activity">
    <reaction evidence="6">
        <text>D-fructose + ATP = D-fructose 6-phosphate + ADP + H(+)</text>
        <dbReference type="Rhea" id="RHEA:16125"/>
        <dbReference type="ChEBI" id="CHEBI:15378"/>
        <dbReference type="ChEBI" id="CHEBI:30616"/>
        <dbReference type="ChEBI" id="CHEBI:37721"/>
        <dbReference type="ChEBI" id="CHEBI:61527"/>
        <dbReference type="ChEBI" id="CHEBI:456216"/>
        <dbReference type="EC" id="2.7.1.4"/>
    </reaction>
</comment>
<keyword evidence="8" id="KW-1185">Reference proteome</keyword>
<comment type="cofactor">
    <cofactor evidence="1">
        <name>Mg(2+)</name>
        <dbReference type="ChEBI" id="CHEBI:18420"/>
    </cofactor>
</comment>
<dbReference type="KEGG" id="fek:C1H87_18770"/>
<keyword evidence="3" id="KW-0862">Zinc</keyword>
<dbReference type="Pfam" id="PF00480">
    <property type="entry name" value="ROK"/>
    <property type="match status" value="1"/>
</dbReference>
<dbReference type="InterPro" id="IPR011051">
    <property type="entry name" value="RmlC_Cupin_sf"/>
</dbReference>
<accession>A0A2K9PUB9</accession>
<name>A0A2K9PUB9_9FLAO</name>
<sequence length="895" mass="101098">MSRNFALGVDIGGSHLAMAMVDISKKSIVQQTKLLVDIDSKQKALPILTIIVDTIKASIQNFGHSICGIGISIPGPLDYENGISKIFNCNKYDKLLGVDIKSYLYQHLSDYIDSPSNIVFENDANCFLLGETWRRALTNNNVVGITLGTGIGSGFMAEGTLVTKTDNVPPNGEVYCLPFKGKRAEDWLGTNWFLDTYKKEFLKEAESVKRIATHAEISEKSKDIFNTFGIHLGTFLSPLLTNFKADHLIIGGNIARSYKLFKPSFEACFSNGMPEVSISSDTEESAILGAVQQLITKSTEARKKRRHSSQFLMPIKTEEDDIKAGYDVFPSFEIDKGTIQQGFKSLAKELVNHKSVAIDGYLGVYWDDFMYQLTQELKQLGVESISFSTQGAFKNSEEIDDMIAPFLGGDDPVFGKLFTEGLMDFFDKEKFDSLDKETEVLSILYGPGAALFKDYDKLVYLDVPKNEIQYRSRSGSLSNLGAAKVSPPKEQYKRMFFIDWVVLNKHKSQILNSIDYMIDAQHFGDISWTTGDTLRCGLDDMSKSAFRARPWFEAGVWGGHWMEEHIDGLSEGSVNYAWSFELIAPENGIVFSHNGLRLEVSFDTLMYHNNKAVLGDAAETFGNEFPIRFDYLDTFEGDNLSLQCHPTPDFMRKNFGERFTQDETYYILDAKPEAEVYLGFKEGVNKQEFHNDLEASIALEEPLDVDKYIQRHPAKKHDLFLIPNGTIHCSGKDNLVLEISSTPYIYTFKMYDWLRLDLDGNPRPLNIERGMENVNLECQGDRVKEEYISKEAIVESGNNSKTLRLSTHPKHFYEVFRYEFLDTITVNNNNQCHILNLVEGSKIKVITKDRIMVISYAETFIIPANAETYALVNLGDAEAKVIQSNVKPEFCNTRF</sequence>
<organism evidence="7 8">
    <name type="scientific">Flavivirga eckloniae</name>
    <dbReference type="NCBI Taxonomy" id="1803846"/>
    <lineage>
        <taxon>Bacteria</taxon>
        <taxon>Pseudomonadati</taxon>
        <taxon>Bacteroidota</taxon>
        <taxon>Flavobacteriia</taxon>
        <taxon>Flavobacteriales</taxon>
        <taxon>Flavobacteriaceae</taxon>
        <taxon>Flavivirga</taxon>
    </lineage>
</organism>
<protein>
    <recommendedName>
        <fullName evidence="5">fructokinase</fullName>
        <ecNumber evidence="5">2.7.1.4</ecNumber>
    </recommendedName>
</protein>
<evidence type="ECO:0000256" key="3">
    <source>
        <dbReference type="ARBA" id="ARBA00022833"/>
    </source>
</evidence>
<dbReference type="InterPro" id="IPR000600">
    <property type="entry name" value="ROK"/>
</dbReference>
<gene>
    <name evidence="7" type="ORF">C1H87_18770</name>
</gene>
<evidence type="ECO:0000256" key="6">
    <source>
        <dbReference type="ARBA" id="ARBA00048451"/>
    </source>
</evidence>
<dbReference type="PANTHER" id="PTHR42742">
    <property type="entry name" value="TRANSCRIPTIONAL REPRESSOR MPRA"/>
    <property type="match status" value="1"/>
</dbReference>
<evidence type="ECO:0000256" key="5">
    <source>
        <dbReference type="ARBA" id="ARBA00038887"/>
    </source>
</evidence>
<keyword evidence="2" id="KW-0479">Metal-binding</keyword>
<dbReference type="EMBL" id="CP025791">
    <property type="protein sequence ID" value="AUP80644.1"/>
    <property type="molecule type" value="Genomic_DNA"/>
</dbReference>
<dbReference type="CDD" id="cd07010">
    <property type="entry name" value="cupin_PMI_type_I_N_bac"/>
    <property type="match status" value="1"/>
</dbReference>
<dbReference type="RefSeq" id="WP_102757290.1">
    <property type="nucleotide sequence ID" value="NZ_CP025791.1"/>
</dbReference>
<dbReference type="GO" id="GO:0008865">
    <property type="term" value="F:fructokinase activity"/>
    <property type="evidence" value="ECO:0007669"/>
    <property type="project" value="UniProtKB-EC"/>
</dbReference>
<dbReference type="AlphaFoldDB" id="A0A2K9PUB9"/>
<dbReference type="PANTHER" id="PTHR42742:SF3">
    <property type="entry name" value="FRUCTOKINASE"/>
    <property type="match status" value="1"/>
</dbReference>
<reference evidence="7 8" key="1">
    <citation type="submission" date="2018-01" db="EMBL/GenBank/DDBJ databases">
        <title>Complete genome sequence of Flavivirga eckloniae ECD14 isolated from seaweed Ecklonia cava.</title>
        <authorList>
            <person name="Lee J.H."/>
            <person name="Baik K.S."/>
            <person name="Seong C.N."/>
        </authorList>
    </citation>
    <scope>NUCLEOTIDE SEQUENCE [LARGE SCALE GENOMIC DNA]</scope>
    <source>
        <strain evidence="7 8">ECD14</strain>
    </source>
</reference>
<dbReference type="Gene3D" id="3.30.420.40">
    <property type="match status" value="2"/>
</dbReference>
<dbReference type="InterPro" id="IPR043129">
    <property type="entry name" value="ATPase_NBD"/>
</dbReference>
<evidence type="ECO:0000313" key="7">
    <source>
        <dbReference type="EMBL" id="AUP80644.1"/>
    </source>
</evidence>
<dbReference type="Proteomes" id="UP000235826">
    <property type="component" value="Chromosome"/>
</dbReference>
<evidence type="ECO:0000313" key="8">
    <source>
        <dbReference type="Proteomes" id="UP000235826"/>
    </source>
</evidence>
<dbReference type="EC" id="2.7.1.4" evidence="5"/>
<keyword evidence="4" id="KW-0460">Magnesium</keyword>
<evidence type="ECO:0000256" key="2">
    <source>
        <dbReference type="ARBA" id="ARBA00022723"/>
    </source>
</evidence>
<dbReference type="SUPFAM" id="SSF51182">
    <property type="entry name" value="RmlC-like cupins"/>
    <property type="match status" value="1"/>
</dbReference>
<evidence type="ECO:0000256" key="4">
    <source>
        <dbReference type="ARBA" id="ARBA00022842"/>
    </source>
</evidence>
<dbReference type="Gene3D" id="2.60.120.10">
    <property type="entry name" value="Jelly Rolls"/>
    <property type="match status" value="1"/>
</dbReference>
<proteinExistence type="predicted"/>
<dbReference type="OrthoDB" id="9808275at2"/>